<dbReference type="Pfam" id="PF07699">
    <property type="entry name" value="Ephrin_rec_like"/>
    <property type="match status" value="1"/>
</dbReference>
<dbReference type="PANTHER" id="PTHR46662">
    <property type="entry name" value="DI-GLUCOSE BINDING PROTEIN WITH LEUCINE-RICH REPEAT DOMAIN-CONTAINING PROTEIN"/>
    <property type="match status" value="1"/>
</dbReference>
<dbReference type="InterPro" id="IPR032675">
    <property type="entry name" value="LRR_dom_sf"/>
</dbReference>
<feature type="transmembrane region" description="Helical" evidence="2">
    <location>
        <begin position="846"/>
        <end position="869"/>
    </location>
</feature>
<organism evidence="4">
    <name type="scientific">Chromera velia CCMP2878</name>
    <dbReference type="NCBI Taxonomy" id="1169474"/>
    <lineage>
        <taxon>Eukaryota</taxon>
        <taxon>Sar</taxon>
        <taxon>Alveolata</taxon>
        <taxon>Colpodellida</taxon>
        <taxon>Chromeraceae</taxon>
        <taxon>Chromera</taxon>
    </lineage>
</organism>
<dbReference type="PANTHER" id="PTHR46662:SF105">
    <property type="entry name" value="PROTEIN KINASE DOMAIN-CONTAINING PROTEIN"/>
    <property type="match status" value="1"/>
</dbReference>
<dbReference type="VEuPathDB" id="CryptoDB:Cvel_15809"/>
<keyword evidence="2" id="KW-1133">Transmembrane helix</keyword>
<feature type="transmembrane region" description="Helical" evidence="2">
    <location>
        <begin position="1051"/>
        <end position="1075"/>
    </location>
</feature>
<proteinExistence type="predicted"/>
<feature type="region of interest" description="Disordered" evidence="1">
    <location>
        <begin position="1789"/>
        <end position="1838"/>
    </location>
</feature>
<dbReference type="Gene3D" id="2.60.120.200">
    <property type="match status" value="1"/>
</dbReference>
<feature type="region of interest" description="Disordered" evidence="1">
    <location>
        <begin position="1466"/>
        <end position="1486"/>
    </location>
</feature>
<feature type="region of interest" description="Disordered" evidence="1">
    <location>
        <begin position="1617"/>
        <end position="1644"/>
    </location>
</feature>
<dbReference type="Gene3D" id="3.80.10.10">
    <property type="entry name" value="Ribonuclease Inhibitor"/>
    <property type="match status" value="1"/>
</dbReference>
<evidence type="ECO:0000259" key="3">
    <source>
        <dbReference type="Pfam" id="PF07699"/>
    </source>
</evidence>
<feature type="domain" description="Tyrosine-protein kinase ephrin type A/B receptor-like" evidence="3">
    <location>
        <begin position="536"/>
        <end position="578"/>
    </location>
</feature>
<dbReference type="InterPro" id="IPR009030">
    <property type="entry name" value="Growth_fac_rcpt_cys_sf"/>
</dbReference>
<protein>
    <recommendedName>
        <fullName evidence="3">Tyrosine-protein kinase ephrin type A/B receptor-like domain-containing protein</fullName>
    </recommendedName>
</protein>
<accession>A0A0K6S691</accession>
<feature type="transmembrane region" description="Helical" evidence="2">
    <location>
        <begin position="1110"/>
        <end position="1132"/>
    </location>
</feature>
<dbReference type="EMBL" id="CDMZ01000206">
    <property type="protein sequence ID" value="CUC09095.1"/>
    <property type="molecule type" value="Genomic_DNA"/>
</dbReference>
<feature type="compositionally biased region" description="Basic and acidic residues" evidence="1">
    <location>
        <begin position="1815"/>
        <end position="1838"/>
    </location>
</feature>
<feature type="region of interest" description="Disordered" evidence="1">
    <location>
        <begin position="1883"/>
        <end position="1928"/>
    </location>
</feature>
<feature type="compositionally biased region" description="Basic and acidic residues" evidence="1">
    <location>
        <begin position="1888"/>
        <end position="1915"/>
    </location>
</feature>
<feature type="region of interest" description="Disordered" evidence="1">
    <location>
        <begin position="912"/>
        <end position="1014"/>
    </location>
</feature>
<feature type="transmembrane region" description="Helical" evidence="2">
    <location>
        <begin position="749"/>
        <end position="769"/>
    </location>
</feature>
<dbReference type="InterPro" id="IPR011641">
    <property type="entry name" value="Tyr-kin_ephrin_A/B_rcpt-like"/>
</dbReference>
<keyword evidence="2" id="KW-0472">Membrane</keyword>
<dbReference type="SUPFAM" id="SSF49899">
    <property type="entry name" value="Concanavalin A-like lectins/glucanases"/>
    <property type="match status" value="1"/>
</dbReference>
<evidence type="ECO:0000256" key="2">
    <source>
        <dbReference type="SAM" id="Phobius"/>
    </source>
</evidence>
<feature type="transmembrane region" description="Helical" evidence="2">
    <location>
        <begin position="1192"/>
        <end position="1213"/>
    </location>
</feature>
<dbReference type="InterPro" id="IPR013320">
    <property type="entry name" value="ConA-like_dom_sf"/>
</dbReference>
<dbReference type="SUPFAM" id="SSF52058">
    <property type="entry name" value="L domain-like"/>
    <property type="match status" value="1"/>
</dbReference>
<evidence type="ECO:0000256" key="1">
    <source>
        <dbReference type="SAM" id="MobiDB-lite"/>
    </source>
</evidence>
<evidence type="ECO:0000313" key="4">
    <source>
        <dbReference type="EMBL" id="CUC09095.1"/>
    </source>
</evidence>
<dbReference type="SUPFAM" id="SSF57184">
    <property type="entry name" value="Growth factor receptor domain"/>
    <property type="match status" value="1"/>
</dbReference>
<dbReference type="SMART" id="SM01411">
    <property type="entry name" value="Ephrin_rec_like"/>
    <property type="match status" value="3"/>
</dbReference>
<keyword evidence="2" id="KW-0812">Transmembrane</keyword>
<feature type="transmembrane region" description="Helical" evidence="2">
    <location>
        <begin position="781"/>
        <end position="802"/>
    </location>
</feature>
<dbReference type="CDD" id="cd00185">
    <property type="entry name" value="TNFRSF"/>
    <property type="match status" value="1"/>
</dbReference>
<gene>
    <name evidence="4" type="ORF">Cvel_15809.t3.CR1</name>
</gene>
<feature type="compositionally biased region" description="Acidic residues" evidence="1">
    <location>
        <begin position="977"/>
        <end position="986"/>
    </location>
</feature>
<feature type="compositionally biased region" description="Basic and acidic residues" evidence="1">
    <location>
        <begin position="940"/>
        <end position="950"/>
    </location>
</feature>
<reference evidence="4" key="1">
    <citation type="submission" date="2014-11" db="EMBL/GenBank/DDBJ databases">
        <title>Molecular phylogeny of cliff fern family Woodsiaceae with morphological implications.</title>
        <authorList>
            <person name="Shao Y.-Z."/>
            <person name="Wei R."/>
            <person name="Zhang X.-C."/>
        </authorList>
    </citation>
    <scope>NUCLEOTIDE SEQUENCE</scope>
</reference>
<sequence length="2394" mass="264428">MQRFSATWTQSAPQSFDGSGGKFGDLSSFSDWISKKSLGGLSSSTLTRVDFSDYDFTSIDTSVCGSSLESLVVRNAPNLQTQPDLSGCSALTYLEISNCGLSGSFDPLKIPPSLTTLVFANNQLSGEFAVDLDQMGNLQIVQIAGNQLTSVQAEWIQMSNLNKLDVANNSLTTLNLPATAVTSKLSSLTTLSLYNNTELKEDVNALLSSLQPASYLSVLLLHDTAFFGTLETDPFLVYPPESPDLNPWPTGGDAPSTLHPALSVFSLRDTQVELPSTSRRGFGSPSVVAEPGLEFESTEGREPLVVPSSLSFLDLSFLPKAKGSVSNATRFIPWVDLRRDPTSPASLHVGVDPTNWAYNRTFAKKHEAQENNATLDLNLTLALSHLLLGEKPSNLQDSSHPNYCLFSSALLPGALHTDGKGRAFFGGGNLERCFCAVGYGWNPRTATCEKCSSPFYGPGAGQPCQTCGMGYIASSGGDSCEACGERGAGCGQVCPDGEVPSAFGTCQECQPGYFYNADSKTCAVCGAGRLSEAGAQEEFQCQDCPLGTWSDLEATDACTSCGPFARTDRTGSTFENDCYCYDGYRRSTTGVCKECLPGEYCTYTSRADANTGAWSLIGLCYGDAARGDTGTKESTVITNPHPLCTRFGINVVAATTVTTGTEGGTVAGLDAEYFEEDDESEGVPTRSLQTEGGASFNAEFREKCIAPSACETNGTCAGGSKGVLCNQCDDGWVKPVLEGNDAACTSCTAFDYVVLPLFICMGGACAWWATLSMRGRGLQNFSRPVAIVRALLSYFMLTFAIRELAVSWPFGVEWFRLLSLGAAAFTSSQCFFSAGSTGWSSRFTPLVYMALGMPVLLVVLAAGIGAVVARAPAPFDSVLEKRRELVEEREANMRKELGMSLEAYLEQGQKYRETGPDVNGGGEEDKEGGQDKKGKKKGGKAGEDDAKNADRYQGWGGGGRQKGGRGKGKVAVKDERETSEEEDGEEVGGRFRRNQVDEKTRRKEKKAQRAKMQETYRERKFRQKVCEEIIQMRDELNKPEPWAENSDNEKFLFSFLGALNVLYYSFLPVFTATFFQTFRCRSLWSTGLSHLVADFELICGESDQSSAASAGAAGVAIFCFGLPLVHCLLIAFRLRTRLGNPQKSVAIGINPYAHVRNEMLGWLEGASLIAVLLQVYAGLLVQIGGDAPLARLMTAAAIIGHVWAFFAFGWAFALEAGWIDLLWERVKNSKILKVLDFDRLVEPPEDKEVELEKDRSRLREMENKKAAQTFRSQQRRDNLKRSLKEKARADIVQRRLEASMRVLGEEDFTILREAVDLSEDPTMAVHALLLLTLRPDDFLSLSTTTALKELKESGYPVTEEVPIFGLGGGSSNAFVEAFVDFRDNLVVSVRGKKDKIAADFKKQEERERWLRRKERKEERERMAGRLREAQLGLDPGETLSDAISGLSPADAGRAGALMTMAVGGVEGEEDETHTPDSVSEDGDGGSVERAYRRWGNRVARDCRRLTFFRYLRIDREDLKKTPLPRGEDPEQDALRWSIHLALLLVLETDMGAPPSLDIKLWLEDRHVLPADSDMEREIAEMEKKKKDEEAFLKALEEAMVADEQDKVRAMLGVEDKWERTGGRPSGEWSDEGESQAMSKKGTEGAQKKFEVSDLIKYAEVDNKALDARRWEDRTLEVVRKMRIFFPEVNEMKDHFGGSVQKDDERYTERMTSDVFMPTALVFDLFRALRPPMEPRSLSGRLAFALSSMNTKLSVTPDDFTVTPSGNIVTCPGPDEEEDPHSALVTSSHAEARRSKNSNLHIKIEPPVALSVGKSTRKETRRPPDREPHPFEKPSPRETARYPDCWSLETWIRLPMTDEKTPHFLCWTDKNHAPICASADGGSLGGWRDVLEESPSRPERKREYEDEHVEEEHPADESSEFSTGAEAETQRRLLQKRQGLFLPNFSLSTQDPGWHHLVVVGRNSRQHFYFDGKPVGRISWMAMGSLVCIGNRLSKGDNPWGAFASLSVWKLSLRPQEVAIRYREAFEAVQQKEFASVWQKMLKPFVFGFRDALKIRTARCDYRVFFRRKSPEENLSKDDFDPKFPERYERAVSKIKTEAQRLYGATRTFASAVLLESPQMNDFRTLHTLPLPEAHIGLYRKQGFDDRFGPVILGSCAFAQYMLDKTDADLADRPLLCVGMNFPGPSYFLDASLLLDPPIKLSRFGQWTVTVWVRFPLLPLEGEAEEAKEKAKGKKKGGTKDVESPWRSLMSGIKGYHIGVGGDRQSLGWGRKVKAEKAKSWEKGEEGHWEHVPSGYEIGSAEAGWRHLAVTFGSPPGGGPAVTKFFVDAELVGQTAGGCKEDVVAIGNHRRGGRGFGMLCDFQLFSKMLEEVEVKELFTDSAGIFEAMTRTDVAK</sequence>
<name>A0A0K6S691_9ALVE</name>